<sequence>MDQRVARLKTSKDALVLAGNAQWRGNTLIETQALSRAKELKAAEEGFVSPVEQAIAFALYAYEEEMTRLKGRSSPANRIRGLFAKLGPLPAVEALALRRPSSGFAALEKAGSQELSFETVLDRFPEFFSEAAVFAARSRLAGQALGFLDISSVDIEDGSPPVADDVARRMFEGFNAPDLDFYLSWKPRYQQTVDLVREAIARGQTEDIFDLVWKTKDNNVSNAGSGMPSFALIDALKDKLLAVIETIAEDASPECFDAIVERFTKWRQTGELKAIPRLLIARAFATLHPEFYPTTVDATVLDKALEWFRVHTGLATLDSENWAFKARWLSQHLDSLWCFNDDLQRNMFPWFVLDQIRGYRQVGEPEGAAPDYKPRPSSAYAELPASVRKIRLRHNDLQEALYKQLCQIYPKEQVWCERPTGSGGYADMLVTRPGAGCLIYEIKVSHTALGAVREALGQLLEYAYVDSEHGFEADELIIVAEPELDSKTAEYLARLNAQFQLKLRYQHLIIPTDQ</sequence>
<proteinExistence type="predicted"/>
<evidence type="ECO:0000313" key="1">
    <source>
        <dbReference type="EMBL" id="NWB86954.1"/>
    </source>
</evidence>
<name>A0A7Y7WSI6_9PSED</name>
<gene>
    <name evidence="1" type="ORF">HX830_18920</name>
</gene>
<reference evidence="1 2" key="1">
    <citation type="submission" date="2020-04" db="EMBL/GenBank/DDBJ databases">
        <title>Molecular characterization of pseudomonads from Agaricus bisporus reveal novel blotch 2 pathogens in Western Europe.</title>
        <authorList>
            <person name="Taparia T."/>
            <person name="Krijger M."/>
            <person name="Haynes E."/>
            <person name="Elpinstone J.G."/>
            <person name="Noble R."/>
            <person name="Van Der Wolf J."/>
        </authorList>
    </citation>
    <scope>NUCLEOTIDE SEQUENCE [LARGE SCALE GENOMIC DNA]</scope>
    <source>
        <strain evidence="1 2">G9001</strain>
    </source>
</reference>
<organism evidence="1 2">
    <name type="scientific">Pseudomonas gingeri</name>
    <dbReference type="NCBI Taxonomy" id="117681"/>
    <lineage>
        <taxon>Bacteria</taxon>
        <taxon>Pseudomonadati</taxon>
        <taxon>Pseudomonadota</taxon>
        <taxon>Gammaproteobacteria</taxon>
        <taxon>Pseudomonadales</taxon>
        <taxon>Pseudomonadaceae</taxon>
        <taxon>Pseudomonas</taxon>
    </lineage>
</organism>
<dbReference type="Proteomes" id="UP000522864">
    <property type="component" value="Unassembled WGS sequence"/>
</dbReference>
<dbReference type="EMBL" id="JACAQA010000015">
    <property type="protein sequence ID" value="NWB86954.1"/>
    <property type="molecule type" value="Genomic_DNA"/>
</dbReference>
<dbReference type="AlphaFoldDB" id="A0A7Y7WSI6"/>
<comment type="caution">
    <text evidence="1">The sequence shown here is derived from an EMBL/GenBank/DDBJ whole genome shotgun (WGS) entry which is preliminary data.</text>
</comment>
<dbReference type="RefSeq" id="WP_177101847.1">
    <property type="nucleotide sequence ID" value="NZ_JACAQA010000015.1"/>
</dbReference>
<protein>
    <submittedName>
        <fullName evidence="1">Uncharacterized protein</fullName>
    </submittedName>
</protein>
<evidence type="ECO:0000313" key="2">
    <source>
        <dbReference type="Proteomes" id="UP000522864"/>
    </source>
</evidence>
<accession>A0A7Y7WSI6</accession>